<name>A0A975L5R1_9ACTN</name>
<dbReference type="AlphaFoldDB" id="A0A975L5R1"/>
<evidence type="ECO:0000313" key="1">
    <source>
        <dbReference type="EMBL" id="QVJ00294.1"/>
    </source>
</evidence>
<evidence type="ECO:0000313" key="2">
    <source>
        <dbReference type="Proteomes" id="UP000682416"/>
    </source>
</evidence>
<proteinExistence type="predicted"/>
<sequence>MSAHDLDQRARILTAPSRYLTTAHTRTLTGHGAQTLVRLTQEGDLIAQQQGPKSFTYNARSVLSYCRRSQSGPLTLFDALTTVHGDHLTEDEVTSELRRTASGTWWTLVRRDQQVPPDWPSWARWFEGEHGQAEQELLAQKPRWTQQIREERARGLIHRTLWVPNAPLRTDFGQYTLAQFTHVVAAGGSVDTLPVWKVELLEDQRPLPDLEVTPRAVYVRTHTAIGARDGAVRITDPGLVKATAGFVAWAARQRATPLSDFVRWHHHDAA</sequence>
<reference evidence="1" key="1">
    <citation type="submission" date="2021-05" db="EMBL/GenBank/DDBJ databases">
        <authorList>
            <person name="Kaiqin L."/>
            <person name="Jian G."/>
        </authorList>
    </citation>
    <scope>NUCLEOTIDE SEQUENCE</scope>
    <source>
        <strain evidence="1">HDS5</strain>
    </source>
</reference>
<dbReference type="EMBL" id="CP074402">
    <property type="protein sequence ID" value="QVJ00294.1"/>
    <property type="molecule type" value="Genomic_DNA"/>
</dbReference>
<organism evidence="1 2">
    <name type="scientific">Nocardiopsis eucommiae</name>
    <dbReference type="NCBI Taxonomy" id="2831970"/>
    <lineage>
        <taxon>Bacteria</taxon>
        <taxon>Bacillati</taxon>
        <taxon>Actinomycetota</taxon>
        <taxon>Actinomycetes</taxon>
        <taxon>Streptosporangiales</taxon>
        <taxon>Nocardiopsidaceae</taxon>
        <taxon>Nocardiopsis</taxon>
    </lineage>
</organism>
<keyword evidence="2" id="KW-1185">Reference proteome</keyword>
<protein>
    <submittedName>
        <fullName evidence="1">Uncharacterized protein</fullName>
    </submittedName>
</protein>
<dbReference type="KEGG" id="nec:KGD82_16135"/>
<accession>A0A975L5R1</accession>
<gene>
    <name evidence="1" type="ORF">KGD82_16135</name>
</gene>
<dbReference type="Proteomes" id="UP000682416">
    <property type="component" value="Chromosome"/>
</dbReference>